<dbReference type="STRING" id="246410.J3K428"/>
<feature type="compositionally biased region" description="Low complexity" evidence="1">
    <location>
        <begin position="341"/>
        <end position="375"/>
    </location>
</feature>
<dbReference type="RefSeq" id="XP_001240607.2">
    <property type="nucleotide sequence ID" value="XM_001240606.2"/>
</dbReference>
<reference evidence="4" key="2">
    <citation type="journal article" date="2010" name="Genome Res.">
        <title>Population genomic sequencing of Coccidioides fungi reveals recent hybridization and transposon control.</title>
        <authorList>
            <person name="Neafsey D.E."/>
            <person name="Barker B.M."/>
            <person name="Sharpton T.J."/>
            <person name="Stajich J.E."/>
            <person name="Park D.J."/>
            <person name="Whiston E."/>
            <person name="Hung C.-Y."/>
            <person name="McMahan C."/>
            <person name="White J."/>
            <person name="Sykes S."/>
            <person name="Heiman D."/>
            <person name="Young S."/>
            <person name="Zeng Q."/>
            <person name="Abouelleil A."/>
            <person name="Aftuck L."/>
            <person name="Bessette D."/>
            <person name="Brown A."/>
            <person name="FitzGerald M."/>
            <person name="Lui A."/>
            <person name="Macdonald J.P."/>
            <person name="Priest M."/>
            <person name="Orbach M.J."/>
            <person name="Galgiani J.N."/>
            <person name="Kirkland T.N."/>
            <person name="Cole G.T."/>
            <person name="Birren B.W."/>
            <person name="Henn M.R."/>
            <person name="Taylor J.W."/>
            <person name="Rounsley S.D."/>
        </authorList>
    </citation>
    <scope>GENOME REANNOTATION</scope>
    <source>
        <strain evidence="4">RS</strain>
    </source>
</reference>
<name>J3K428_COCIM</name>
<dbReference type="VEuPathDB" id="FungiDB:CIMG_07770"/>
<dbReference type="Pfam" id="PF24054">
    <property type="entry name" value="DUF7357"/>
    <property type="match status" value="1"/>
</dbReference>
<keyword evidence="4" id="KW-1185">Reference proteome</keyword>
<evidence type="ECO:0000259" key="2">
    <source>
        <dbReference type="Pfam" id="PF24054"/>
    </source>
</evidence>
<feature type="domain" description="DUF7357" evidence="2">
    <location>
        <begin position="1"/>
        <end position="186"/>
    </location>
</feature>
<feature type="region of interest" description="Disordered" evidence="1">
    <location>
        <begin position="227"/>
        <end position="269"/>
    </location>
</feature>
<feature type="region of interest" description="Disordered" evidence="1">
    <location>
        <begin position="1107"/>
        <end position="1260"/>
    </location>
</feature>
<feature type="region of interest" description="Disordered" evidence="1">
    <location>
        <begin position="934"/>
        <end position="978"/>
    </location>
</feature>
<feature type="compositionally biased region" description="Polar residues" evidence="1">
    <location>
        <begin position="1028"/>
        <end position="1037"/>
    </location>
</feature>
<dbReference type="AlphaFoldDB" id="J3K428"/>
<accession>J3K428</accession>
<feature type="compositionally biased region" description="Polar residues" evidence="1">
    <location>
        <begin position="256"/>
        <end position="268"/>
    </location>
</feature>
<dbReference type="Proteomes" id="UP000001261">
    <property type="component" value="Unassembled WGS sequence"/>
</dbReference>
<evidence type="ECO:0000256" key="1">
    <source>
        <dbReference type="SAM" id="MobiDB-lite"/>
    </source>
</evidence>
<proteinExistence type="predicted"/>
<dbReference type="KEGG" id="cim:CIMG_07770"/>
<dbReference type="OrthoDB" id="3365616at2759"/>
<feature type="compositionally biased region" description="Polar residues" evidence="1">
    <location>
        <begin position="1077"/>
        <end position="1086"/>
    </location>
</feature>
<feature type="compositionally biased region" description="Basic and acidic residues" evidence="1">
    <location>
        <begin position="947"/>
        <end position="957"/>
    </location>
</feature>
<feature type="compositionally biased region" description="Basic and acidic residues" evidence="1">
    <location>
        <begin position="569"/>
        <end position="582"/>
    </location>
</feature>
<feature type="region of interest" description="Disordered" evidence="1">
    <location>
        <begin position="782"/>
        <end position="814"/>
    </location>
</feature>
<sequence>MRLHLVIHRHDFPATRVLWSTPFRSPGLSNQPSAASSFTAAGSQALNAGRRLSGSTSFNTALTSLSKAGGYTISQLLADINEVVPLETQPSRSGYRKDEGQWGLEDYVVELMGSECLHFMEVDNLLRDGDELVIRPLHYEELEVRQIGGRHQIATDGTHLIDGVAFGKRPLKRGAPSRPPIKIPPRNKRRRINEAEWVSDRSVTRCSGTTPSPPRLEEGWCVHRSLSPAPAEVGPRGDANGQRSQELSETGDKTDTQGIEQPPLTSDSAVVINAVDKFDHDAMVSGEETKDSSKPAGNRIWTVVKEEKSILSSSSSDSSESESGMSSSSEESSEEVDDSSSDLSPSVSSTSASSSVSSSISSDDTSSASESDVSVIEVQKPPAKPEALTSEIIARPNMNPPGMGSRRTKHSNLRTKLRKRLAKMKAAGILPQDANFDDLRAWDQAGVRRSVPKPLECTAETDKVMSPTKAEFEKRRAQLLRDIEAGGVDVSPNSAQQDPEAVQPSSSVDATATPVSEDRLPNKKAKLDLASTRRLLFGSLGLRTPKTKSDAERLKAQLAETLKKPGPTAKEEQIKEPAESTRKSQALMPVENWQDFIILKATECIYEDVKVPPPPFPFVQRWDAESQKQIRERRNRGNGQNKKRKRKSLVYEEEGNQYDGPESYLNTEITLNYSEKEDNVQGVSPAVVETTEKYNVQERSGLVEEDLVEASPTEAGEDLPLFGNVSSLPNATETDFKPGAIIAFKQLEVSKATNWQPVVSDYRTAVVEGILDDACVQLRLAKRDREERPQNQDTGPREYSGFEMPGYDEDQGEDDGLRDMEVCQLMEAKLLQHAPAEDGEAENLGEVIVEDTQANVLPDRIPVSVLQEPEEMEIVQVSSQTRRDISELIDDAGFRSGIDSDLTFPHKLLPHADATKAVEEEDKGVSELQGDEDYAIASPAFSGFEKTPVRETSERPDPGAALRPITGSTGTGNNTAISESPLVQTSSMENAAQEVDPVVSALSIPSEDGLRYITDLDDTGPGGHIIGESQNTRSKSPVHSDAHDSQEEEKPLGTSQPESLLSIVPSSVQDDTKNDRPGSSASSMVTNPFYEVDRVLFGETSDGAALDAMIASTAPPRITEPSEPKRPARVRRPVLSSPRQRSPEPLFVYGDDDRDGDYQPDISEQSSSKERSRSSQIVKEEPMSSQAPKCQLQIPEGSQLVDLTLSSDPVSPGNSDGDFAKSQGLPSSVQYRRRRPRRANSSMKRNGSLERRVKTRRSAI</sequence>
<feature type="region of interest" description="Disordered" evidence="1">
    <location>
        <begin position="483"/>
        <end position="524"/>
    </location>
</feature>
<evidence type="ECO:0000313" key="3">
    <source>
        <dbReference type="EMBL" id="EAS29024.3"/>
    </source>
</evidence>
<protein>
    <recommendedName>
        <fullName evidence="2">DUF7357 domain-containing protein</fullName>
    </recommendedName>
</protein>
<gene>
    <name evidence="3" type="ORF">CIMG_07770</name>
</gene>
<feature type="compositionally biased region" description="Polar residues" evidence="1">
    <location>
        <begin position="1053"/>
        <end position="1069"/>
    </location>
</feature>
<feature type="compositionally biased region" description="Polar residues" evidence="1">
    <location>
        <begin position="1204"/>
        <end position="1214"/>
    </location>
</feature>
<feature type="compositionally biased region" description="Basic residues" evidence="1">
    <location>
        <begin position="633"/>
        <end position="648"/>
    </location>
</feature>
<feature type="compositionally biased region" description="Polar residues" evidence="1">
    <location>
        <begin position="491"/>
        <end position="514"/>
    </location>
</feature>
<feature type="compositionally biased region" description="Basic and acidic residues" evidence="1">
    <location>
        <begin position="1167"/>
        <end position="1182"/>
    </location>
</feature>
<dbReference type="InterPro" id="IPR055781">
    <property type="entry name" value="DUF7357"/>
</dbReference>
<feature type="compositionally biased region" description="Basic and acidic residues" evidence="1">
    <location>
        <begin position="1038"/>
        <end position="1051"/>
    </location>
</feature>
<feature type="region of interest" description="Disordered" evidence="1">
    <location>
        <begin position="624"/>
        <end position="661"/>
    </location>
</feature>
<reference evidence="4" key="1">
    <citation type="journal article" date="2009" name="Genome Res.">
        <title>Comparative genomic analyses of the human fungal pathogens Coccidioides and their relatives.</title>
        <authorList>
            <person name="Sharpton T.J."/>
            <person name="Stajich J.E."/>
            <person name="Rounsley S.D."/>
            <person name="Gardner M.J."/>
            <person name="Wortman J.R."/>
            <person name="Jordar V.S."/>
            <person name="Maiti R."/>
            <person name="Kodira C.D."/>
            <person name="Neafsey D.E."/>
            <person name="Zeng Q."/>
            <person name="Hung C.-Y."/>
            <person name="McMahan C."/>
            <person name="Muszewska A."/>
            <person name="Grynberg M."/>
            <person name="Mandel M.A."/>
            <person name="Kellner E.M."/>
            <person name="Barker B.M."/>
            <person name="Galgiani J.N."/>
            <person name="Orbach M.J."/>
            <person name="Kirkland T.N."/>
            <person name="Cole G.T."/>
            <person name="Henn M.R."/>
            <person name="Birren B.W."/>
            <person name="Taylor J.W."/>
        </authorList>
    </citation>
    <scope>NUCLEOTIDE SEQUENCE [LARGE SCALE GENOMIC DNA]</scope>
    <source>
        <strain evidence="4">RS</strain>
    </source>
</reference>
<feature type="region of interest" description="Disordered" evidence="1">
    <location>
        <begin position="559"/>
        <end position="585"/>
    </location>
</feature>
<dbReference type="OMA" id="HLIIQRH"/>
<evidence type="ECO:0000313" key="4">
    <source>
        <dbReference type="Proteomes" id="UP000001261"/>
    </source>
</evidence>
<feature type="compositionally biased region" description="Polar residues" evidence="1">
    <location>
        <begin position="966"/>
        <end position="978"/>
    </location>
</feature>
<feature type="compositionally biased region" description="Low complexity" evidence="1">
    <location>
        <begin position="310"/>
        <end position="330"/>
    </location>
</feature>
<feature type="region of interest" description="Disordered" evidence="1">
    <location>
        <begin position="285"/>
        <end position="414"/>
    </location>
</feature>
<dbReference type="InParanoid" id="J3K428"/>
<dbReference type="EMBL" id="GG704913">
    <property type="protein sequence ID" value="EAS29024.3"/>
    <property type="molecule type" value="Genomic_DNA"/>
</dbReference>
<dbReference type="GeneID" id="4559556"/>
<organism evidence="3 4">
    <name type="scientific">Coccidioides immitis (strain RS)</name>
    <name type="common">Valley fever fungus</name>
    <dbReference type="NCBI Taxonomy" id="246410"/>
    <lineage>
        <taxon>Eukaryota</taxon>
        <taxon>Fungi</taxon>
        <taxon>Dikarya</taxon>
        <taxon>Ascomycota</taxon>
        <taxon>Pezizomycotina</taxon>
        <taxon>Eurotiomycetes</taxon>
        <taxon>Eurotiomycetidae</taxon>
        <taxon>Onygenales</taxon>
        <taxon>Onygenaceae</taxon>
        <taxon>Coccidioides</taxon>
    </lineage>
</organism>
<feature type="compositionally biased region" description="Acidic residues" evidence="1">
    <location>
        <begin position="331"/>
        <end position="340"/>
    </location>
</feature>
<feature type="region of interest" description="Disordered" evidence="1">
    <location>
        <begin position="1012"/>
        <end position="1088"/>
    </location>
</feature>